<evidence type="ECO:0000259" key="1">
    <source>
        <dbReference type="Pfam" id="PF13358"/>
    </source>
</evidence>
<dbReference type="Gene3D" id="3.30.420.10">
    <property type="entry name" value="Ribonuclease H-like superfamily/Ribonuclease H"/>
    <property type="match status" value="1"/>
</dbReference>
<name>A0A0D0DFZ8_9AGAM</name>
<protein>
    <recommendedName>
        <fullName evidence="1">Tc1-like transposase DDE domain-containing protein</fullName>
    </recommendedName>
</protein>
<dbReference type="HOGENOM" id="CLU_056788_12_1_1"/>
<dbReference type="InterPro" id="IPR036397">
    <property type="entry name" value="RNaseH_sf"/>
</dbReference>
<dbReference type="InParanoid" id="A0A0D0DFZ8"/>
<gene>
    <name evidence="2" type="ORF">PAXRUDRAFT_77240</name>
</gene>
<accession>A0A0D0DFZ8</accession>
<feature type="non-terminal residue" evidence="2">
    <location>
        <position position="1"/>
    </location>
</feature>
<reference evidence="3" key="2">
    <citation type="submission" date="2015-01" db="EMBL/GenBank/DDBJ databases">
        <title>Evolutionary Origins and Diversification of the Mycorrhizal Mutualists.</title>
        <authorList>
            <consortium name="DOE Joint Genome Institute"/>
            <consortium name="Mycorrhizal Genomics Consortium"/>
            <person name="Kohler A."/>
            <person name="Kuo A."/>
            <person name="Nagy L.G."/>
            <person name="Floudas D."/>
            <person name="Copeland A."/>
            <person name="Barry K.W."/>
            <person name="Cichocki N."/>
            <person name="Veneault-Fourrey C."/>
            <person name="LaButti K."/>
            <person name="Lindquist E.A."/>
            <person name="Lipzen A."/>
            <person name="Lundell T."/>
            <person name="Morin E."/>
            <person name="Murat C."/>
            <person name="Riley R."/>
            <person name="Ohm R."/>
            <person name="Sun H."/>
            <person name="Tunlid A."/>
            <person name="Henrissat B."/>
            <person name="Grigoriev I.V."/>
            <person name="Hibbett D.S."/>
            <person name="Martin F."/>
        </authorList>
    </citation>
    <scope>NUCLEOTIDE SEQUENCE [LARGE SCALE GENOMIC DNA]</scope>
    <source>
        <strain evidence="3">Ve08.2h10</strain>
    </source>
</reference>
<dbReference type="Pfam" id="PF13358">
    <property type="entry name" value="DDE_3"/>
    <property type="match status" value="1"/>
</dbReference>
<keyword evidence="3" id="KW-1185">Reference proteome</keyword>
<feature type="domain" description="Tc1-like transposase DDE" evidence="1">
    <location>
        <begin position="1"/>
        <end position="27"/>
    </location>
</feature>
<evidence type="ECO:0000313" key="3">
    <source>
        <dbReference type="Proteomes" id="UP000054538"/>
    </source>
</evidence>
<dbReference type="Proteomes" id="UP000054538">
    <property type="component" value="Unassembled WGS sequence"/>
</dbReference>
<dbReference type="GO" id="GO:0003676">
    <property type="term" value="F:nucleic acid binding"/>
    <property type="evidence" value="ECO:0007669"/>
    <property type="project" value="InterPro"/>
</dbReference>
<dbReference type="AlphaFoldDB" id="A0A0D0DFZ8"/>
<dbReference type="OrthoDB" id="2266637at2759"/>
<organism evidence="2 3">
    <name type="scientific">Paxillus rubicundulus Ve08.2h10</name>
    <dbReference type="NCBI Taxonomy" id="930991"/>
    <lineage>
        <taxon>Eukaryota</taxon>
        <taxon>Fungi</taxon>
        <taxon>Dikarya</taxon>
        <taxon>Basidiomycota</taxon>
        <taxon>Agaricomycotina</taxon>
        <taxon>Agaricomycetes</taxon>
        <taxon>Agaricomycetidae</taxon>
        <taxon>Boletales</taxon>
        <taxon>Paxilineae</taxon>
        <taxon>Paxillaceae</taxon>
        <taxon>Paxillus</taxon>
    </lineage>
</organism>
<dbReference type="EMBL" id="KN827307">
    <property type="protein sequence ID" value="KIK76755.1"/>
    <property type="molecule type" value="Genomic_DNA"/>
</dbReference>
<sequence>LVYLPPYSPDLNPIEECFLFVKAYIRRHGHEFCGIVEGVDKAGPFLFLYAALDRVTPAAAHGWFHNSGYL</sequence>
<proteinExistence type="predicted"/>
<evidence type="ECO:0000313" key="2">
    <source>
        <dbReference type="EMBL" id="KIK76755.1"/>
    </source>
</evidence>
<reference evidence="2 3" key="1">
    <citation type="submission" date="2014-04" db="EMBL/GenBank/DDBJ databases">
        <authorList>
            <consortium name="DOE Joint Genome Institute"/>
            <person name="Kuo A."/>
            <person name="Kohler A."/>
            <person name="Jargeat P."/>
            <person name="Nagy L.G."/>
            <person name="Floudas D."/>
            <person name="Copeland A."/>
            <person name="Barry K.W."/>
            <person name="Cichocki N."/>
            <person name="Veneault-Fourrey C."/>
            <person name="LaButti K."/>
            <person name="Lindquist E.A."/>
            <person name="Lipzen A."/>
            <person name="Lundell T."/>
            <person name="Morin E."/>
            <person name="Murat C."/>
            <person name="Sun H."/>
            <person name="Tunlid A."/>
            <person name="Henrissat B."/>
            <person name="Grigoriev I.V."/>
            <person name="Hibbett D.S."/>
            <person name="Martin F."/>
            <person name="Nordberg H.P."/>
            <person name="Cantor M.N."/>
            <person name="Hua S.X."/>
        </authorList>
    </citation>
    <scope>NUCLEOTIDE SEQUENCE [LARGE SCALE GENOMIC DNA]</scope>
    <source>
        <strain evidence="2 3">Ve08.2h10</strain>
    </source>
</reference>
<feature type="non-terminal residue" evidence="2">
    <location>
        <position position="70"/>
    </location>
</feature>
<dbReference type="InterPro" id="IPR038717">
    <property type="entry name" value="Tc1-like_DDE_dom"/>
</dbReference>